<accession>A0A927B7C9</accession>
<dbReference type="EMBL" id="JACXAA010000012">
    <property type="protein sequence ID" value="MBD2756507.1"/>
    <property type="molecule type" value="Genomic_DNA"/>
</dbReference>
<keyword evidence="1" id="KW-0540">Nuclease</keyword>
<dbReference type="Proteomes" id="UP000653797">
    <property type="component" value="Unassembled WGS sequence"/>
</dbReference>
<dbReference type="AlphaFoldDB" id="A0A927B7C9"/>
<sequence>MQTVAQQQRRNLATARKQPVALESLVYEVLDGRPLYYRGYEDVLAGKKLPEDIMGSSSLHWVIASYFMQLMILDLDGKKYWFASNEAGVHIDHWNNLSQDVAIYDKQVLTPDKINTQYVNVPAKVAIEIDVKADVSKVADFNYVNRKTKKLLDFGSDKVIWIFSSSQQVMVAERNADAWLTMDWHRDLELLDGQIFNIGRYLEEEGIQVE</sequence>
<evidence type="ECO:0000313" key="1">
    <source>
        <dbReference type="EMBL" id="MBD2756507.1"/>
    </source>
</evidence>
<proteinExistence type="predicted"/>
<name>A0A927B7C9_9BACT</name>
<dbReference type="RefSeq" id="WP_191042120.1">
    <property type="nucleotide sequence ID" value="NZ_JACXAA010000012.1"/>
</dbReference>
<protein>
    <submittedName>
        <fullName evidence="1">Uma2 family endonuclease</fullName>
    </submittedName>
</protein>
<organism evidence="1 2">
    <name type="scientific">Spirosoma validum</name>
    <dbReference type="NCBI Taxonomy" id="2771355"/>
    <lineage>
        <taxon>Bacteria</taxon>
        <taxon>Pseudomonadati</taxon>
        <taxon>Bacteroidota</taxon>
        <taxon>Cytophagia</taxon>
        <taxon>Cytophagales</taxon>
        <taxon>Cytophagaceae</taxon>
        <taxon>Spirosoma</taxon>
    </lineage>
</organism>
<gene>
    <name evidence="1" type="ORF">IC230_26700</name>
</gene>
<dbReference type="GO" id="GO:0004519">
    <property type="term" value="F:endonuclease activity"/>
    <property type="evidence" value="ECO:0007669"/>
    <property type="project" value="UniProtKB-KW"/>
</dbReference>
<evidence type="ECO:0000313" key="2">
    <source>
        <dbReference type="Proteomes" id="UP000653797"/>
    </source>
</evidence>
<keyword evidence="1" id="KW-0378">Hydrolase</keyword>
<keyword evidence="2" id="KW-1185">Reference proteome</keyword>
<comment type="caution">
    <text evidence="1">The sequence shown here is derived from an EMBL/GenBank/DDBJ whole genome shotgun (WGS) entry which is preliminary data.</text>
</comment>
<reference evidence="1" key="1">
    <citation type="submission" date="2020-09" db="EMBL/GenBank/DDBJ databases">
        <authorList>
            <person name="Kim M.K."/>
        </authorList>
    </citation>
    <scope>NUCLEOTIDE SEQUENCE</scope>
    <source>
        <strain evidence="1">BT704</strain>
    </source>
</reference>
<keyword evidence="1" id="KW-0255">Endonuclease</keyword>